<dbReference type="KEGG" id="psuu:Psuf_031650"/>
<dbReference type="Gene3D" id="1.25.40.10">
    <property type="entry name" value="Tetratricopeptide repeat domain"/>
    <property type="match status" value="1"/>
</dbReference>
<keyword evidence="2" id="KW-1185">Reference proteome</keyword>
<dbReference type="EMBL" id="AP022871">
    <property type="protein sequence ID" value="BCB85852.1"/>
    <property type="molecule type" value="Genomic_DNA"/>
</dbReference>
<name>A0A6F8YIB9_9ACTN</name>
<dbReference type="InterPro" id="IPR011990">
    <property type="entry name" value="TPR-like_helical_dom_sf"/>
</dbReference>
<dbReference type="SUPFAM" id="SSF48452">
    <property type="entry name" value="TPR-like"/>
    <property type="match status" value="1"/>
</dbReference>
<proteinExistence type="predicted"/>
<dbReference type="AlphaFoldDB" id="A0A6F8YIB9"/>
<dbReference type="Proteomes" id="UP000503011">
    <property type="component" value="Chromosome"/>
</dbReference>
<reference evidence="1 2" key="2">
    <citation type="submission" date="2020-03" db="EMBL/GenBank/DDBJ databases">
        <authorList>
            <person name="Ichikawa N."/>
            <person name="Kimura A."/>
            <person name="Kitahashi Y."/>
            <person name="Uohara A."/>
        </authorList>
    </citation>
    <scope>NUCLEOTIDE SEQUENCE [LARGE SCALE GENOMIC DNA]</scope>
    <source>
        <strain evidence="1 2">NBRC 105367</strain>
    </source>
</reference>
<accession>A0A6F8YIB9</accession>
<evidence type="ECO:0000313" key="1">
    <source>
        <dbReference type="EMBL" id="BCB85852.1"/>
    </source>
</evidence>
<reference evidence="1 2" key="1">
    <citation type="submission" date="2020-03" db="EMBL/GenBank/DDBJ databases">
        <title>Whole genome shotgun sequence of Phytohabitans suffuscus NBRC 105367.</title>
        <authorList>
            <person name="Komaki H."/>
            <person name="Tamura T."/>
        </authorList>
    </citation>
    <scope>NUCLEOTIDE SEQUENCE [LARGE SCALE GENOMIC DNA]</scope>
    <source>
        <strain evidence="1 2">NBRC 105367</strain>
    </source>
</reference>
<evidence type="ECO:0000313" key="2">
    <source>
        <dbReference type="Proteomes" id="UP000503011"/>
    </source>
</evidence>
<organism evidence="1 2">
    <name type="scientific">Phytohabitans suffuscus</name>
    <dbReference type="NCBI Taxonomy" id="624315"/>
    <lineage>
        <taxon>Bacteria</taxon>
        <taxon>Bacillati</taxon>
        <taxon>Actinomycetota</taxon>
        <taxon>Actinomycetes</taxon>
        <taxon>Micromonosporales</taxon>
        <taxon>Micromonosporaceae</taxon>
    </lineage>
</organism>
<dbReference type="RefSeq" id="WP_173157649.1">
    <property type="nucleotide sequence ID" value="NZ_AP022871.1"/>
</dbReference>
<evidence type="ECO:0008006" key="3">
    <source>
        <dbReference type="Google" id="ProtNLM"/>
    </source>
</evidence>
<sequence length="479" mass="51434">MKLPQQVANPGLAALLRGAGFPSLERFANAVNVRGWQMHGVKLSYDHISVKRWLAGSVCQNPDVVAAVLTDAWGVAVPATVIWPELRDGDEPTPAHLQPWVAARTLENLGALIGSDMLTRRDALASAITVAAGASLVEPIARWLRVPAGGVDATADAGVRVGAADVERIERSTSYFAATEADVGGGLSREAAVGQLKYAVDLMRYGSYTATVGNRLLAAVAELAGMVGWMCHDSGMSGPAQRYLVYGLQAARESSDSRSQILAVGILTNMGRHMRWLGRSDSAVRLLDLALDQFPHDRSRFATARAILNSQRAWALAHHGRASAPEVENTLNLSADLHADADDEDRLVAAKYLMHLPPSTDAAGAELTATASCAYLVLAQYDRSLARRAEEHILDTLVHPGESRGRNNVLSKVRLARARFMSGEPEQACEDGQRALALAANTASAMVKQRLRDLHTDAGLYPKLPQVEELRRGIQLAVS</sequence>
<gene>
    <name evidence="1" type="ORF">Psuf_031650</name>
</gene>
<protein>
    <recommendedName>
        <fullName evidence="3">Transcriptional regulator</fullName>
    </recommendedName>
</protein>